<evidence type="ECO:0000313" key="11">
    <source>
        <dbReference type="Proteomes" id="UP000236544"/>
    </source>
</evidence>
<name>A0A0N7MKT3_9SACH</name>
<organism evidence="10 11">
    <name type="scientific">Lachancea quebecensis</name>
    <dbReference type="NCBI Taxonomy" id="1654605"/>
    <lineage>
        <taxon>Eukaryota</taxon>
        <taxon>Fungi</taxon>
        <taxon>Dikarya</taxon>
        <taxon>Ascomycota</taxon>
        <taxon>Saccharomycotina</taxon>
        <taxon>Saccharomycetes</taxon>
        <taxon>Saccharomycetales</taxon>
        <taxon>Saccharomycetaceae</taxon>
        <taxon>Lachancea</taxon>
    </lineage>
</organism>
<dbReference type="AlphaFoldDB" id="A0A0N7MKT3"/>
<dbReference type="GO" id="GO:0007021">
    <property type="term" value="P:tubulin complex assembly"/>
    <property type="evidence" value="ECO:0007669"/>
    <property type="project" value="UniProtKB-UniRule"/>
</dbReference>
<evidence type="ECO:0000256" key="5">
    <source>
        <dbReference type="ARBA" id="ARBA00022490"/>
    </source>
</evidence>
<dbReference type="Proteomes" id="UP000236544">
    <property type="component" value="Unassembled WGS sequence"/>
</dbReference>
<dbReference type="InterPro" id="IPR036126">
    <property type="entry name" value="TBCA_sf"/>
</dbReference>
<evidence type="ECO:0000256" key="2">
    <source>
        <dbReference type="ARBA" id="ARBA00004245"/>
    </source>
</evidence>
<dbReference type="FunFam" id="1.20.58.90:FF:000010">
    <property type="entry name" value="Tubulin-specific chaperone A"/>
    <property type="match status" value="1"/>
</dbReference>
<gene>
    <name evidence="10" type="ORF">LAQU0_S01e04830g</name>
</gene>
<reference evidence="11" key="1">
    <citation type="submission" date="2015-10" db="EMBL/GenBank/DDBJ databases">
        <authorList>
            <person name="Devillers H."/>
        </authorList>
    </citation>
    <scope>NUCLEOTIDE SEQUENCE [LARGE SCALE GENOMIC DNA]</scope>
</reference>
<dbReference type="GO" id="GO:0005874">
    <property type="term" value="C:microtubule"/>
    <property type="evidence" value="ECO:0007669"/>
    <property type="project" value="UniProtKB-KW"/>
</dbReference>
<sequence length="107" mass="12404">MAPSQLEIKVRSLQRLVKEEKYYQQELSDQKAHVETLKADSQVDPYDLKKQVEVLQDTQRLLPALYEKISQFKEDLAQFTKNYSGSEDLGSSKQVLKEASDLLEQKQ</sequence>
<evidence type="ECO:0000256" key="1">
    <source>
        <dbReference type="ARBA" id="ARBA00003046"/>
    </source>
</evidence>
<dbReference type="InterPro" id="IPR004226">
    <property type="entry name" value="TBCA"/>
</dbReference>
<keyword evidence="11" id="KW-1185">Reference proteome</keyword>
<comment type="subcellular location">
    <subcellularLocation>
        <location evidence="2 9">Cytoplasm</location>
        <location evidence="2 9">Cytoskeleton</location>
    </subcellularLocation>
</comment>
<comment type="function">
    <text evidence="1">Tubulin-folding protein; involved in the early step of the tubulin folding pathway.</text>
</comment>
<dbReference type="GO" id="GO:0048487">
    <property type="term" value="F:beta-tubulin binding"/>
    <property type="evidence" value="ECO:0007669"/>
    <property type="project" value="InterPro"/>
</dbReference>
<evidence type="ECO:0000313" key="10">
    <source>
        <dbReference type="EMBL" id="CUS20358.1"/>
    </source>
</evidence>
<evidence type="ECO:0000256" key="3">
    <source>
        <dbReference type="ARBA" id="ARBA00006806"/>
    </source>
</evidence>
<dbReference type="Gene3D" id="1.20.58.90">
    <property type="match status" value="1"/>
</dbReference>
<evidence type="ECO:0000256" key="4">
    <source>
        <dbReference type="ARBA" id="ARBA00015002"/>
    </source>
</evidence>
<proteinExistence type="inferred from homology"/>
<comment type="subunit">
    <text evidence="9">Supercomplex made of cofactors A to E. Cofactors A and D function by capturing and stabilizing tubulin in a quasi-native conformation. Cofactor E binds to the cofactor D-tubulin complex; interaction with cofactor C then causes the release of tubulin polypeptides that are committed to the native state.</text>
</comment>
<evidence type="ECO:0000256" key="9">
    <source>
        <dbReference type="RuleBase" id="RU364030"/>
    </source>
</evidence>
<dbReference type="OrthoDB" id="296187at2759"/>
<keyword evidence="5 9" id="KW-0963">Cytoplasm</keyword>
<keyword evidence="8 9" id="KW-0206">Cytoskeleton</keyword>
<evidence type="ECO:0000256" key="8">
    <source>
        <dbReference type="ARBA" id="ARBA00023212"/>
    </source>
</evidence>
<keyword evidence="7 9" id="KW-0143">Chaperone</keyword>
<keyword evidence="6 9" id="KW-0493">Microtubule</keyword>
<dbReference type="EMBL" id="LN890560">
    <property type="protein sequence ID" value="CUS20358.1"/>
    <property type="molecule type" value="Genomic_DNA"/>
</dbReference>
<dbReference type="PANTHER" id="PTHR21500">
    <property type="entry name" value="TUBULIN-SPECIFIC CHAPERONE A"/>
    <property type="match status" value="1"/>
</dbReference>
<protein>
    <recommendedName>
        <fullName evidence="4 9">Tubulin-specific chaperone A</fullName>
    </recommendedName>
</protein>
<evidence type="ECO:0000256" key="7">
    <source>
        <dbReference type="ARBA" id="ARBA00023186"/>
    </source>
</evidence>
<accession>A0A0N7MKT3</accession>
<dbReference type="SUPFAM" id="SSF46988">
    <property type="entry name" value="Tubulin chaperone cofactor A"/>
    <property type="match status" value="1"/>
</dbReference>
<evidence type="ECO:0000256" key="6">
    <source>
        <dbReference type="ARBA" id="ARBA00022701"/>
    </source>
</evidence>
<comment type="similarity">
    <text evidence="3 9">Belongs to the TBCA family.</text>
</comment>
<dbReference type="GO" id="GO:0007023">
    <property type="term" value="P:post-chaperonin tubulin folding pathway"/>
    <property type="evidence" value="ECO:0007669"/>
    <property type="project" value="UniProtKB-UniRule"/>
</dbReference>
<dbReference type="Pfam" id="PF02970">
    <property type="entry name" value="TBCA"/>
    <property type="match status" value="1"/>
</dbReference>
<dbReference type="GO" id="GO:0005829">
    <property type="term" value="C:cytosol"/>
    <property type="evidence" value="ECO:0007669"/>
    <property type="project" value="TreeGrafter"/>
</dbReference>
<dbReference type="PANTHER" id="PTHR21500:SF0">
    <property type="entry name" value="TUBULIN-SPECIFIC CHAPERONE A"/>
    <property type="match status" value="1"/>
</dbReference>